<reference evidence="1 2" key="1">
    <citation type="journal article" date="2015" name="Genome Biol. Evol.">
        <title>The genome of winter moth (Operophtera brumata) provides a genomic perspective on sexual dimorphism and phenology.</title>
        <authorList>
            <person name="Derks M.F."/>
            <person name="Smit S."/>
            <person name="Salis L."/>
            <person name="Schijlen E."/>
            <person name="Bossers A."/>
            <person name="Mateman C."/>
            <person name="Pijl A.S."/>
            <person name="de Ridder D."/>
            <person name="Groenen M.A."/>
            <person name="Visser M.E."/>
            <person name="Megens H.J."/>
        </authorList>
    </citation>
    <scope>NUCLEOTIDE SEQUENCE [LARGE SCALE GENOMIC DNA]</scope>
    <source>
        <strain evidence="1">WM2013NL</strain>
        <tissue evidence="1">Head and thorax</tissue>
    </source>
</reference>
<evidence type="ECO:0000313" key="2">
    <source>
        <dbReference type="Proteomes" id="UP000037510"/>
    </source>
</evidence>
<gene>
    <name evidence="1" type="ORF">OBRU01_22520</name>
</gene>
<dbReference type="EMBL" id="JTDY01007678">
    <property type="protein sequence ID" value="KOB65026.1"/>
    <property type="molecule type" value="Genomic_DNA"/>
</dbReference>
<accession>A0A0L7KPN0</accession>
<dbReference type="Proteomes" id="UP000037510">
    <property type="component" value="Unassembled WGS sequence"/>
</dbReference>
<evidence type="ECO:0000313" key="1">
    <source>
        <dbReference type="EMBL" id="KOB65026.1"/>
    </source>
</evidence>
<name>A0A0L7KPN0_OPEBR</name>
<keyword evidence="2" id="KW-1185">Reference proteome</keyword>
<comment type="caution">
    <text evidence="1">The sequence shown here is derived from an EMBL/GenBank/DDBJ whole genome shotgun (WGS) entry which is preliminary data.</text>
</comment>
<sequence length="154" mass="17372">MAHQENALSGAAAAPVSASEIPRDALRLIPDYNGDTKVLSFFLKKCEFVISRYQGTADRNEYIMQAITSKLTGKAAALISERDPRSEECVAIELETIKIKNNESYLEFCSRIQNIRSVNQGVYSNEVKKAKHIIYNNTSLNVFLYNLPEHMVRL</sequence>
<protein>
    <submittedName>
        <fullName evidence="1">Cytadhesion</fullName>
    </submittedName>
</protein>
<dbReference type="AlphaFoldDB" id="A0A0L7KPN0"/>
<feature type="non-terminal residue" evidence="1">
    <location>
        <position position="154"/>
    </location>
</feature>
<organism evidence="1 2">
    <name type="scientific">Operophtera brumata</name>
    <name type="common">Winter moth</name>
    <name type="synonym">Phalaena brumata</name>
    <dbReference type="NCBI Taxonomy" id="104452"/>
    <lineage>
        <taxon>Eukaryota</taxon>
        <taxon>Metazoa</taxon>
        <taxon>Ecdysozoa</taxon>
        <taxon>Arthropoda</taxon>
        <taxon>Hexapoda</taxon>
        <taxon>Insecta</taxon>
        <taxon>Pterygota</taxon>
        <taxon>Neoptera</taxon>
        <taxon>Endopterygota</taxon>
        <taxon>Lepidoptera</taxon>
        <taxon>Glossata</taxon>
        <taxon>Ditrysia</taxon>
        <taxon>Geometroidea</taxon>
        <taxon>Geometridae</taxon>
        <taxon>Larentiinae</taxon>
        <taxon>Operophtera</taxon>
    </lineage>
</organism>
<proteinExistence type="predicted"/>